<dbReference type="Pfam" id="PF03772">
    <property type="entry name" value="Competence"/>
    <property type="match status" value="1"/>
</dbReference>
<reference evidence="9 10" key="1">
    <citation type="submission" date="2016-10" db="EMBL/GenBank/DDBJ databases">
        <authorList>
            <person name="de Groot N.N."/>
        </authorList>
    </citation>
    <scope>NUCLEOTIDE SEQUENCE [LARGE SCALE GENOMIC DNA]</scope>
    <source>
        <strain evidence="9 10">DSM 14858</strain>
    </source>
</reference>
<name>A0A1H7LJ26_9RHOB</name>
<organism evidence="9 10">
    <name type="scientific">Jannaschia helgolandensis</name>
    <dbReference type="NCBI Taxonomy" id="188906"/>
    <lineage>
        <taxon>Bacteria</taxon>
        <taxon>Pseudomonadati</taxon>
        <taxon>Pseudomonadota</taxon>
        <taxon>Alphaproteobacteria</taxon>
        <taxon>Rhodobacterales</taxon>
        <taxon>Roseobacteraceae</taxon>
        <taxon>Jannaschia</taxon>
    </lineage>
</organism>
<sequence length="689" mass="72346">MHPVDVAPPVAPGLLARAIGACQSLRGHRLPWLALAFGAGVGIYFALPVEPSDTVAIIMGLVAACLLFTAFLWRGGLGLIPLLLACAVLGVLIAQARTQLVAGPVLGYRYYGAVEGRIILIDRSASGATRLTLDRVRLDRMAPSATPRRVRISLQDDTGVTPQPGLRVMTTGHLLAPSGPTEPGGFDFQRHAWFLQLGGVGYTQVPLLLAQPSKGGASLVVARIRAAVGDGFRARMPGQAGQVAAAITTGDRAGLSDAVTADLRASNLAHLLAISGLHMGLLVGFVFWAVRGGLALIPSIALRHPTRAWAAAAALPFALAYLFLSGGSVATQRAFVMAAVMLGAILLGRRALSIRSVAIAAILVLIWRPESLTGPGFQMSFAATGALVLAFGAFARSDRPDWMRGWRGAVISLLLSSVVAGLATGPFAALHFNRIGQYGVLANMLAVPMMGLAVMPLLFIGLILWPIGLEMVPLRVAGWGIEWILFVADRVAALPGAIGAMSAPDWTVLPILGIGYGLLGAGRGRVSRGGGVAALILAAALWLQSPRPDVLISDDARLIGIMSGDGRWLNRESGAGFVAASWLENDGDIADQIAAASRARPDLRARGIILYHARGKRDIPEAVAACAARPGWLILPETVETIPPGCDLLEPERLRKTGAIALFQGNDGLVEVRTARTLQGDRPWSTDTR</sequence>
<dbReference type="PANTHER" id="PTHR30619">
    <property type="entry name" value="DNA INTERNALIZATION/COMPETENCE PROTEIN COMEC/REC2"/>
    <property type="match status" value="1"/>
</dbReference>
<feature type="transmembrane region" description="Helical" evidence="6">
    <location>
        <begin position="308"/>
        <end position="324"/>
    </location>
</feature>
<comment type="subcellular location">
    <subcellularLocation>
        <location evidence="1">Cell membrane</location>
        <topology evidence="1">Multi-pass membrane protein</topology>
    </subcellularLocation>
</comment>
<proteinExistence type="predicted"/>
<feature type="domain" description="DUF4131" evidence="8">
    <location>
        <begin position="57"/>
        <end position="190"/>
    </location>
</feature>
<evidence type="ECO:0000256" key="5">
    <source>
        <dbReference type="ARBA" id="ARBA00023136"/>
    </source>
</evidence>
<evidence type="ECO:0000256" key="2">
    <source>
        <dbReference type="ARBA" id="ARBA00022475"/>
    </source>
</evidence>
<dbReference type="RefSeq" id="WP_092761819.1">
    <property type="nucleotide sequence ID" value="NZ_FNZQ01000002.1"/>
</dbReference>
<evidence type="ECO:0000256" key="3">
    <source>
        <dbReference type="ARBA" id="ARBA00022692"/>
    </source>
</evidence>
<evidence type="ECO:0000256" key="1">
    <source>
        <dbReference type="ARBA" id="ARBA00004651"/>
    </source>
</evidence>
<dbReference type="Proteomes" id="UP000199283">
    <property type="component" value="Unassembled WGS sequence"/>
</dbReference>
<evidence type="ECO:0000313" key="9">
    <source>
        <dbReference type="EMBL" id="SEK98367.1"/>
    </source>
</evidence>
<feature type="domain" description="ComEC/Rec2-related protein" evidence="7">
    <location>
        <begin position="248"/>
        <end position="520"/>
    </location>
</feature>
<feature type="transmembrane region" description="Helical" evidence="6">
    <location>
        <begin position="336"/>
        <end position="367"/>
    </location>
</feature>
<dbReference type="InterPro" id="IPR052159">
    <property type="entry name" value="Competence_DNA_uptake"/>
</dbReference>
<keyword evidence="10" id="KW-1185">Reference proteome</keyword>
<dbReference type="InterPro" id="IPR025405">
    <property type="entry name" value="DUF4131"/>
</dbReference>
<feature type="transmembrane region" description="Helical" evidence="6">
    <location>
        <begin position="79"/>
        <end position="96"/>
    </location>
</feature>
<dbReference type="STRING" id="188906.SAMN04488526_1731"/>
<dbReference type="PANTHER" id="PTHR30619:SF1">
    <property type="entry name" value="RECOMBINATION PROTEIN 2"/>
    <property type="match status" value="1"/>
</dbReference>
<dbReference type="AlphaFoldDB" id="A0A1H7LJ26"/>
<feature type="transmembrane region" description="Helical" evidence="6">
    <location>
        <begin position="30"/>
        <end position="47"/>
    </location>
</feature>
<dbReference type="NCBIfam" id="TIGR00360">
    <property type="entry name" value="ComEC_N-term"/>
    <property type="match status" value="1"/>
</dbReference>
<feature type="transmembrane region" description="Helical" evidence="6">
    <location>
        <begin position="54"/>
        <end position="73"/>
    </location>
</feature>
<feature type="transmembrane region" description="Helical" evidence="6">
    <location>
        <begin position="379"/>
        <end position="397"/>
    </location>
</feature>
<feature type="transmembrane region" description="Helical" evidence="6">
    <location>
        <begin position="268"/>
        <end position="288"/>
    </location>
</feature>
<feature type="transmembrane region" description="Helical" evidence="6">
    <location>
        <begin position="444"/>
        <end position="465"/>
    </location>
</feature>
<dbReference type="OrthoDB" id="9790149at2"/>
<dbReference type="GO" id="GO:0005886">
    <property type="term" value="C:plasma membrane"/>
    <property type="evidence" value="ECO:0007669"/>
    <property type="project" value="UniProtKB-SubCell"/>
</dbReference>
<accession>A0A1H7LJ26</accession>
<dbReference type="EMBL" id="FNZQ01000002">
    <property type="protein sequence ID" value="SEK98367.1"/>
    <property type="molecule type" value="Genomic_DNA"/>
</dbReference>
<feature type="transmembrane region" description="Helical" evidence="6">
    <location>
        <begin position="409"/>
        <end position="432"/>
    </location>
</feature>
<evidence type="ECO:0000256" key="4">
    <source>
        <dbReference type="ARBA" id="ARBA00022989"/>
    </source>
</evidence>
<evidence type="ECO:0000259" key="8">
    <source>
        <dbReference type="Pfam" id="PF13567"/>
    </source>
</evidence>
<protein>
    <submittedName>
        <fullName evidence="9">Competence protein ComEC</fullName>
    </submittedName>
</protein>
<evidence type="ECO:0000256" key="6">
    <source>
        <dbReference type="SAM" id="Phobius"/>
    </source>
</evidence>
<keyword evidence="2" id="KW-1003">Cell membrane</keyword>
<keyword evidence="3 6" id="KW-0812">Transmembrane</keyword>
<evidence type="ECO:0000313" key="10">
    <source>
        <dbReference type="Proteomes" id="UP000199283"/>
    </source>
</evidence>
<dbReference type="InterPro" id="IPR004477">
    <property type="entry name" value="ComEC_N"/>
</dbReference>
<gene>
    <name evidence="9" type="ORF">SAMN04488526_1731</name>
</gene>
<keyword evidence="5 6" id="KW-0472">Membrane</keyword>
<evidence type="ECO:0000259" key="7">
    <source>
        <dbReference type="Pfam" id="PF03772"/>
    </source>
</evidence>
<keyword evidence="4 6" id="KW-1133">Transmembrane helix</keyword>
<dbReference type="Pfam" id="PF13567">
    <property type="entry name" value="DUF4131"/>
    <property type="match status" value="1"/>
</dbReference>